<dbReference type="Proteomes" id="UP000183155">
    <property type="component" value="Unassembled WGS sequence"/>
</dbReference>
<sequence>MRELLRSTVGQEGRQPFDHVGLALIKIYSAVPSDVSFG</sequence>
<reference evidence="1 2" key="1">
    <citation type="submission" date="2016-10" db="EMBL/GenBank/DDBJ databases">
        <authorList>
            <person name="Varghese N."/>
            <person name="Submissions S."/>
        </authorList>
    </citation>
    <scope>NUCLEOTIDE SEQUENCE [LARGE SCALE GENOMIC DNA]</scope>
    <source>
        <strain evidence="1 2">BS3652</strain>
    </source>
</reference>
<name>A0A1H4K3L3_PSETA</name>
<evidence type="ECO:0000313" key="1">
    <source>
        <dbReference type="EMBL" id="SEB53159.1"/>
    </source>
</evidence>
<evidence type="ECO:0008006" key="3">
    <source>
        <dbReference type="Google" id="ProtNLM"/>
    </source>
</evidence>
<proteinExistence type="predicted"/>
<evidence type="ECO:0000313" key="2">
    <source>
        <dbReference type="Proteomes" id="UP000183155"/>
    </source>
</evidence>
<organism evidence="1 2">
    <name type="scientific">Pseudomonas taetrolens</name>
    <dbReference type="NCBI Taxonomy" id="47884"/>
    <lineage>
        <taxon>Bacteria</taxon>
        <taxon>Pseudomonadati</taxon>
        <taxon>Pseudomonadota</taxon>
        <taxon>Gammaproteobacteria</taxon>
        <taxon>Pseudomonadales</taxon>
        <taxon>Pseudomonadaceae</taxon>
        <taxon>Pseudomonas</taxon>
    </lineage>
</organism>
<keyword evidence="2" id="KW-1185">Reference proteome</keyword>
<protein>
    <recommendedName>
        <fullName evidence="3">Transposase</fullName>
    </recommendedName>
</protein>
<accession>A0A1H4K3L3</accession>
<dbReference type="EMBL" id="FNRS01000001">
    <property type="protein sequence ID" value="SEB53159.1"/>
    <property type="molecule type" value="Genomic_DNA"/>
</dbReference>
<comment type="caution">
    <text evidence="1">The sequence shown here is derived from an EMBL/GenBank/DDBJ whole genome shotgun (WGS) entry which is preliminary data.</text>
</comment>
<gene>
    <name evidence="1" type="ORF">SAMN04490203_0536</name>
</gene>